<dbReference type="GO" id="GO:0016788">
    <property type="term" value="F:hydrolase activity, acting on ester bonds"/>
    <property type="evidence" value="ECO:0007669"/>
    <property type="project" value="InterPro"/>
</dbReference>
<accession>A0A833QJA5</accession>
<proteinExistence type="inferred from homology"/>
<dbReference type="EMBL" id="SWLB01000018">
    <property type="protein sequence ID" value="KAF3326885.1"/>
    <property type="molecule type" value="Genomic_DNA"/>
</dbReference>
<name>A0A833QJA5_9POAL</name>
<comment type="similarity">
    <text evidence="1">Belongs to the 'GDSL' lipolytic enzyme family.</text>
</comment>
<keyword evidence="4" id="KW-0325">Glycoprotein</keyword>
<dbReference type="Proteomes" id="UP000623129">
    <property type="component" value="Unassembled WGS sequence"/>
</dbReference>
<dbReference type="CDD" id="cd01837">
    <property type="entry name" value="SGNH_plant_lipase_like"/>
    <property type="match status" value="1"/>
</dbReference>
<evidence type="ECO:0000313" key="5">
    <source>
        <dbReference type="EMBL" id="KAF3326885.1"/>
    </source>
</evidence>
<dbReference type="PANTHER" id="PTHR22835">
    <property type="entry name" value="ZINC FINGER FYVE DOMAIN CONTAINING PROTEIN"/>
    <property type="match status" value="1"/>
</dbReference>
<evidence type="ECO:0000256" key="2">
    <source>
        <dbReference type="ARBA" id="ARBA00022729"/>
    </source>
</evidence>
<evidence type="ECO:0000256" key="1">
    <source>
        <dbReference type="ARBA" id="ARBA00008668"/>
    </source>
</evidence>
<dbReference type="InterPro" id="IPR036514">
    <property type="entry name" value="SGNH_hydro_sf"/>
</dbReference>
<dbReference type="SUPFAM" id="SSF52266">
    <property type="entry name" value="SGNH hydrolase"/>
    <property type="match status" value="1"/>
</dbReference>
<organism evidence="5 6">
    <name type="scientific">Carex littledalei</name>
    <dbReference type="NCBI Taxonomy" id="544730"/>
    <lineage>
        <taxon>Eukaryota</taxon>
        <taxon>Viridiplantae</taxon>
        <taxon>Streptophyta</taxon>
        <taxon>Embryophyta</taxon>
        <taxon>Tracheophyta</taxon>
        <taxon>Spermatophyta</taxon>
        <taxon>Magnoliopsida</taxon>
        <taxon>Liliopsida</taxon>
        <taxon>Poales</taxon>
        <taxon>Cyperaceae</taxon>
        <taxon>Cyperoideae</taxon>
        <taxon>Cariceae</taxon>
        <taxon>Carex</taxon>
        <taxon>Carex subgen. Euthyceras</taxon>
    </lineage>
</organism>
<dbReference type="OrthoDB" id="655468at2759"/>
<keyword evidence="3" id="KW-0378">Hydrolase</keyword>
<dbReference type="PANTHER" id="PTHR22835:SF552">
    <property type="entry name" value="OS05G0133401 PROTEIN"/>
    <property type="match status" value="1"/>
</dbReference>
<sequence>MACCGHGGPPYNYINLMTCGQPTATACPVGTRAVSWDGVHYTEAANQIIASKIFSARYSKPSIKLSCLYSNSDNGGFAAGLGFYLGPPSGRTFFNRTTGRFSDGRLYIDFICEGLKIKFLSHYLESSGSDFTHGVNFAVTGASTVTNGTFPIATQVLQFLHFKNKTRELRPQGRGSLIGEEEFRDAVYSFDIGQNDISIGFTANLTYQQVLETLPASISRMKDAIVSIITNGGRKLWIYNTGPLGCLPQTLALRKKENSTLDSVGCLADYNNAAMAFNALLDQMCQDLRSQYHNLTIVCTDMYAIKYDLFANHTTYGFEHPLMACCGHGGPPYNYRNLMTCGQPTATACPVGTRAVSWDGVHYTEAANQIIASKILSARYSKPSIKLSCLCY</sequence>
<dbReference type="AlphaFoldDB" id="A0A833QJA5"/>
<comment type="caution">
    <text evidence="5">The sequence shown here is derived from an EMBL/GenBank/DDBJ whole genome shotgun (WGS) entry which is preliminary data.</text>
</comment>
<reference evidence="5" key="1">
    <citation type="submission" date="2020-01" db="EMBL/GenBank/DDBJ databases">
        <title>Genome sequence of Kobresia littledalei, the first chromosome-level genome in the family Cyperaceae.</title>
        <authorList>
            <person name="Qu G."/>
        </authorList>
    </citation>
    <scope>NUCLEOTIDE SEQUENCE</scope>
    <source>
        <strain evidence="5">C.B.Clarke</strain>
        <tissue evidence="5">Leaf</tissue>
    </source>
</reference>
<dbReference type="InterPro" id="IPR001087">
    <property type="entry name" value="GDSL"/>
</dbReference>
<protein>
    <submittedName>
        <fullName evidence="5">GDSL esterase/lipase</fullName>
    </submittedName>
</protein>
<keyword evidence="2" id="KW-0732">Signal</keyword>
<evidence type="ECO:0000256" key="4">
    <source>
        <dbReference type="ARBA" id="ARBA00023180"/>
    </source>
</evidence>
<dbReference type="Gene3D" id="3.40.50.1110">
    <property type="entry name" value="SGNH hydrolase"/>
    <property type="match status" value="2"/>
</dbReference>
<dbReference type="Pfam" id="PF00657">
    <property type="entry name" value="Lipase_GDSL"/>
    <property type="match status" value="1"/>
</dbReference>
<gene>
    <name evidence="5" type="ORF">FCM35_KLT08515</name>
</gene>
<dbReference type="InterPro" id="IPR035669">
    <property type="entry name" value="SGNH_plant_lipase-like"/>
</dbReference>
<evidence type="ECO:0000313" key="6">
    <source>
        <dbReference type="Proteomes" id="UP000623129"/>
    </source>
</evidence>
<evidence type="ECO:0000256" key="3">
    <source>
        <dbReference type="ARBA" id="ARBA00022801"/>
    </source>
</evidence>
<keyword evidence="6" id="KW-1185">Reference proteome</keyword>